<keyword evidence="2" id="KW-0472">Membrane</keyword>
<proteinExistence type="inferred from homology"/>
<sequence>MRHLLRPVFFVALVAAGGCANHPTVAPSTSVPAVGAFLETGYAVSTAPVPGDWWRLFDDPVLNRHVERALAANTDIRAARANLETARAITRQAEAARGIATVAESGAGPNKANTQPSTSSVPKTSYEAGFTVAYEVDLFGRFSAVTRAAEADANAAQATLEAARVTVVADTVSAYVDLCAAARDQDLLQAQVDTAAQARQLIASQLLLGEVSPLQLARATAALETTRAGLPSLQAERRRALYTLAALQGLPPAEAAGLDSDCRTLPRIISVLPAGDGAGLLARRPDVREAEQKLAAAAARTDITTADLYPRIRLGASAGEIGGGFDVFMTPLITWNFPNQNVERAKIAAATGTANAALARFDGVMLGALRETETVLAAYQADLSREASLQAAFAESDKAFTRAQSRYRLGEDSYLWVLDAQTARNIAERDLATSEVRIARSQIALFKALGGGWQTVDENPEVK</sequence>
<feature type="chain" id="PRO_5001438641" evidence="2">
    <location>
        <begin position="21"/>
        <end position="463"/>
    </location>
</feature>
<dbReference type="PROSITE" id="PS51257">
    <property type="entry name" value="PROKAR_LIPOPROTEIN"/>
    <property type="match status" value="1"/>
</dbReference>
<feature type="region of interest" description="Disordered" evidence="3">
    <location>
        <begin position="102"/>
        <end position="122"/>
    </location>
</feature>
<dbReference type="eggNOG" id="COG1538">
    <property type="taxonomic scope" value="Bacteria"/>
</dbReference>
<evidence type="ECO:0000256" key="1">
    <source>
        <dbReference type="ARBA" id="ARBA00007613"/>
    </source>
</evidence>
<dbReference type="AlphaFoldDB" id="F4QR67"/>
<dbReference type="PANTHER" id="PTHR30203:SF21">
    <property type="entry name" value="OUTER MEMBRANE COMPONENT OF MULTIDRUG EFFLUX PUMP-RELATED"/>
    <property type="match status" value="1"/>
</dbReference>
<keyword evidence="2" id="KW-0812">Transmembrane</keyword>
<feature type="compositionally biased region" description="Polar residues" evidence="3">
    <location>
        <begin position="111"/>
        <end position="122"/>
    </location>
</feature>
<dbReference type="SUPFAM" id="SSF56954">
    <property type="entry name" value="Outer membrane efflux proteins (OEP)"/>
    <property type="match status" value="1"/>
</dbReference>
<name>F4QR67_9CAUL</name>
<evidence type="ECO:0000256" key="2">
    <source>
        <dbReference type="RuleBase" id="RU362097"/>
    </source>
</evidence>
<evidence type="ECO:0000313" key="5">
    <source>
        <dbReference type="Proteomes" id="UP000006512"/>
    </source>
</evidence>
<keyword evidence="2" id="KW-0564">Palmitate</keyword>
<dbReference type="Pfam" id="PF02321">
    <property type="entry name" value="OEP"/>
    <property type="match status" value="2"/>
</dbReference>
<dbReference type="HOGENOM" id="CLU_012817_13_0_5"/>
<evidence type="ECO:0000256" key="3">
    <source>
        <dbReference type="SAM" id="MobiDB-lite"/>
    </source>
</evidence>
<feature type="signal peptide" evidence="2">
    <location>
        <begin position="1"/>
        <end position="20"/>
    </location>
</feature>
<comment type="similarity">
    <text evidence="1 2">Belongs to the outer membrane factor (OMF) (TC 1.B.17) family.</text>
</comment>
<dbReference type="RefSeq" id="WP_006274516.1">
    <property type="nucleotide sequence ID" value="NZ_GL883079.1"/>
</dbReference>
<keyword evidence="2" id="KW-1134">Transmembrane beta strand</keyword>
<dbReference type="OrthoDB" id="9770517at2"/>
<dbReference type="EMBL" id="GL883079">
    <property type="protein sequence ID" value="EGF90704.1"/>
    <property type="molecule type" value="Genomic_DNA"/>
</dbReference>
<dbReference type="PANTHER" id="PTHR30203">
    <property type="entry name" value="OUTER MEMBRANE CATION EFFLUX PROTEIN"/>
    <property type="match status" value="1"/>
</dbReference>
<accession>F4QR67</accession>
<keyword evidence="2" id="KW-0732">Signal</keyword>
<comment type="subcellular location">
    <subcellularLocation>
        <location evidence="2">Cell membrane</location>
        <topology evidence="2">Lipid-anchor</topology>
    </subcellularLocation>
</comment>
<protein>
    <submittedName>
        <fullName evidence="4">Efflux transporter, outer membrane factor OMF lipoprotein, NodT family protein</fullName>
    </submittedName>
</protein>
<dbReference type="InterPro" id="IPR003423">
    <property type="entry name" value="OMP_efflux"/>
</dbReference>
<keyword evidence="5" id="KW-1185">Reference proteome</keyword>
<evidence type="ECO:0000313" key="4">
    <source>
        <dbReference type="EMBL" id="EGF90704.1"/>
    </source>
</evidence>
<reference evidence="5" key="1">
    <citation type="submission" date="2011-03" db="EMBL/GenBank/DDBJ databases">
        <title>Draft genome sequence of Brevundimonas diminuta.</title>
        <authorList>
            <person name="Brown P.J.B."/>
            <person name="Buechlein A."/>
            <person name="Hemmerich C."/>
            <person name="Brun Y.V."/>
        </authorList>
    </citation>
    <scope>NUCLEOTIDE SEQUENCE [LARGE SCALE GENOMIC DNA]</scope>
    <source>
        <strain evidence="5">C19</strain>
    </source>
</reference>
<dbReference type="GO" id="GO:0015562">
    <property type="term" value="F:efflux transmembrane transporter activity"/>
    <property type="evidence" value="ECO:0007669"/>
    <property type="project" value="InterPro"/>
</dbReference>
<dbReference type="InterPro" id="IPR010131">
    <property type="entry name" value="MdtP/NodT-like"/>
</dbReference>
<dbReference type="Gene3D" id="1.20.1600.10">
    <property type="entry name" value="Outer membrane efflux proteins (OEP)"/>
    <property type="match status" value="1"/>
</dbReference>
<gene>
    <name evidence="4" type="ORF">ABI_37360</name>
</gene>
<dbReference type="STRING" id="715226.ABI_37360"/>
<organism evidence="4 5">
    <name type="scientific">Asticcacaulis biprosthecium C19</name>
    <dbReference type="NCBI Taxonomy" id="715226"/>
    <lineage>
        <taxon>Bacteria</taxon>
        <taxon>Pseudomonadati</taxon>
        <taxon>Pseudomonadota</taxon>
        <taxon>Alphaproteobacteria</taxon>
        <taxon>Caulobacterales</taxon>
        <taxon>Caulobacteraceae</taxon>
        <taxon>Asticcacaulis</taxon>
    </lineage>
</organism>
<keyword evidence="2 4" id="KW-0449">Lipoprotein</keyword>
<dbReference type="GO" id="GO:0005886">
    <property type="term" value="C:plasma membrane"/>
    <property type="evidence" value="ECO:0007669"/>
    <property type="project" value="UniProtKB-SubCell"/>
</dbReference>
<dbReference type="Proteomes" id="UP000006512">
    <property type="component" value="Unassembled WGS sequence"/>
</dbReference>
<dbReference type="Gene3D" id="2.20.200.10">
    <property type="entry name" value="Outer membrane efflux proteins (OEP)"/>
    <property type="match status" value="1"/>
</dbReference>
<dbReference type="NCBIfam" id="TIGR01845">
    <property type="entry name" value="outer_NodT"/>
    <property type="match status" value="1"/>
</dbReference>